<feature type="domain" description="Glycosyltransferase 2-like" evidence="1">
    <location>
        <begin position="21"/>
        <end position="167"/>
    </location>
</feature>
<dbReference type="InterPro" id="IPR029044">
    <property type="entry name" value="Nucleotide-diphossugar_trans"/>
</dbReference>
<sequence>MIHSEQSRLVSFVMRTVGGRPREIRRAIASVAANDWRPLEVVVVYQGAENAQWEDLQKLPAEFADINVRVVRNPASGDRRAENLNIGWAHANGRYLGFLDDDDTLAPNHVSLLLAALQATSKTWAYAQVTLRKENADLEIVSESTPFRRHAFSLKSLWSENFLPIHSFLIDRSKLHAALAERPFHEELDRSEDWDFLLRLAFYHEPAMIEEFTATYHVSTAGGNTNLSLMDSAGREERERLNREAWARCKTIVENRKATLAASVWWGNDYFGLPAPAAAAQDQQATPNPTIQRRSLRERVIRKLIRLLERLL</sequence>
<dbReference type="InterPro" id="IPR001173">
    <property type="entry name" value="Glyco_trans_2-like"/>
</dbReference>
<evidence type="ECO:0000313" key="2">
    <source>
        <dbReference type="EMBL" id="OWY33353.1"/>
    </source>
</evidence>
<dbReference type="SUPFAM" id="SSF53448">
    <property type="entry name" value="Nucleotide-diphospho-sugar transferases"/>
    <property type="match status" value="1"/>
</dbReference>
<dbReference type="RefSeq" id="WP_088756167.1">
    <property type="nucleotide sequence ID" value="NZ_NJGV01000018.1"/>
</dbReference>
<organism evidence="2 3">
    <name type="scientific">Herbaspirillum aquaticum</name>
    <dbReference type="NCBI Taxonomy" id="568783"/>
    <lineage>
        <taxon>Bacteria</taxon>
        <taxon>Pseudomonadati</taxon>
        <taxon>Pseudomonadota</taxon>
        <taxon>Betaproteobacteria</taxon>
        <taxon>Burkholderiales</taxon>
        <taxon>Oxalobacteraceae</taxon>
        <taxon>Herbaspirillum</taxon>
    </lineage>
</organism>
<proteinExistence type="predicted"/>
<dbReference type="InterPro" id="IPR050834">
    <property type="entry name" value="Glycosyltransf_2"/>
</dbReference>
<name>A0A225SQD4_9BURK</name>
<protein>
    <recommendedName>
        <fullName evidence="1">Glycosyltransferase 2-like domain-containing protein</fullName>
    </recommendedName>
</protein>
<dbReference type="Proteomes" id="UP000214747">
    <property type="component" value="Unassembled WGS sequence"/>
</dbReference>
<accession>A0A225SQD4</accession>
<dbReference type="Gene3D" id="3.90.550.10">
    <property type="entry name" value="Spore Coat Polysaccharide Biosynthesis Protein SpsA, Chain A"/>
    <property type="match status" value="1"/>
</dbReference>
<dbReference type="AlphaFoldDB" id="A0A225SQD4"/>
<gene>
    <name evidence="2" type="ORF">CEJ45_16630</name>
</gene>
<dbReference type="PANTHER" id="PTHR43685:SF11">
    <property type="entry name" value="GLYCOSYLTRANSFERASE TAGX-RELATED"/>
    <property type="match status" value="1"/>
</dbReference>
<keyword evidence="3" id="KW-1185">Reference proteome</keyword>
<dbReference type="EMBL" id="NJGV01000018">
    <property type="protein sequence ID" value="OWY33353.1"/>
    <property type="molecule type" value="Genomic_DNA"/>
</dbReference>
<evidence type="ECO:0000313" key="3">
    <source>
        <dbReference type="Proteomes" id="UP000214747"/>
    </source>
</evidence>
<dbReference type="Pfam" id="PF00535">
    <property type="entry name" value="Glycos_transf_2"/>
    <property type="match status" value="1"/>
</dbReference>
<reference evidence="2 3" key="1">
    <citation type="journal article" date="2010" name="Int. J. Syst. Evol. Microbiol.">
        <title>Reclassification of Herbaspirillum putei as a later heterotypic synonym of Herbaspirillum huttiense, with the description of H. huttiense subsp. huttiense subsp. nov. and H. huttiense subsp. putei subsp. nov., comb. nov., and description of Herbaspirillum aquaticum sp. nov.</title>
        <authorList>
            <person name="Dobritsa A.P."/>
            <person name="Reddy M.C."/>
            <person name="Samadpour M."/>
        </authorList>
    </citation>
    <scope>NUCLEOTIDE SEQUENCE [LARGE SCALE GENOMIC DNA]</scope>
    <source>
        <strain evidence="2 3">IEH 4430</strain>
    </source>
</reference>
<comment type="caution">
    <text evidence="2">The sequence shown here is derived from an EMBL/GenBank/DDBJ whole genome shotgun (WGS) entry which is preliminary data.</text>
</comment>
<evidence type="ECO:0000259" key="1">
    <source>
        <dbReference type="Pfam" id="PF00535"/>
    </source>
</evidence>
<dbReference type="PANTHER" id="PTHR43685">
    <property type="entry name" value="GLYCOSYLTRANSFERASE"/>
    <property type="match status" value="1"/>
</dbReference>